<evidence type="ECO:0000256" key="1">
    <source>
        <dbReference type="SAM" id="MobiDB-lite"/>
    </source>
</evidence>
<dbReference type="AlphaFoldDB" id="A0A194W5E6"/>
<dbReference type="SMR" id="A0A194W5E6"/>
<evidence type="ECO:0000313" key="2">
    <source>
        <dbReference type="EMBL" id="KUI71270.1"/>
    </source>
</evidence>
<reference evidence="2" key="1">
    <citation type="submission" date="2014-12" db="EMBL/GenBank/DDBJ databases">
        <title>Genome Sequence of Valsa Canker Pathogens Uncovers a Specific Adaption of Colonization on Woody Bark.</title>
        <authorList>
            <person name="Yin Z."/>
            <person name="Liu H."/>
            <person name="Gao X."/>
            <person name="Li Z."/>
            <person name="Song N."/>
            <person name="Ke X."/>
            <person name="Dai Q."/>
            <person name="Wu Y."/>
            <person name="Sun Y."/>
            <person name="Xu J.-R."/>
            <person name="Kang Z.K."/>
            <person name="Wang L."/>
            <person name="Huang L."/>
        </authorList>
    </citation>
    <scope>NUCLEOTIDE SEQUENCE [LARGE SCALE GENOMIC DNA]</scope>
    <source>
        <strain evidence="2">03-8</strain>
    </source>
</reference>
<sequence>MSPQQESHGRNLLASVREIPVLLPPPSFGAPTSVTEEDMGKGDPDTINYINIRTNDIPSGHEERIKHIEEIIDLTHRWLDIHSGIQTKIQKDKGTLPTDMSMASQLKRSDYRIKVVDTIMSEGSCGWINLSHQDTTNYKIRVKKAEFHTQLLKDMLAGITTVQGISAKIERVLESIGDIIVRSKDQEQEKSVWSFFNVFTWDDVTQSVKGSIRIIWYRVSGEMVEYTVHKASYKEVQMQFGFHQTEYTFVESLWTSSAKTVRDFLEEYGNKKVRDPIDGEITP</sequence>
<accession>A0A194W5E6</accession>
<dbReference type="EMBL" id="CM003104">
    <property type="protein sequence ID" value="KUI71270.1"/>
    <property type="molecule type" value="Genomic_DNA"/>
</dbReference>
<evidence type="ECO:0000313" key="3">
    <source>
        <dbReference type="Proteomes" id="UP000078559"/>
    </source>
</evidence>
<dbReference type="Proteomes" id="UP000078559">
    <property type="component" value="Chromosome 7"/>
</dbReference>
<feature type="region of interest" description="Disordered" evidence="1">
    <location>
        <begin position="24"/>
        <end position="44"/>
    </location>
</feature>
<dbReference type="OrthoDB" id="3693942at2759"/>
<protein>
    <submittedName>
        <fullName evidence="2">Uncharacterized protein</fullName>
    </submittedName>
</protein>
<organism evidence="2 3">
    <name type="scientific">Cytospora mali</name>
    <name type="common">Apple Valsa canker fungus</name>
    <name type="synonym">Valsa mali</name>
    <dbReference type="NCBI Taxonomy" id="578113"/>
    <lineage>
        <taxon>Eukaryota</taxon>
        <taxon>Fungi</taxon>
        <taxon>Dikarya</taxon>
        <taxon>Ascomycota</taxon>
        <taxon>Pezizomycotina</taxon>
        <taxon>Sordariomycetes</taxon>
        <taxon>Sordariomycetidae</taxon>
        <taxon>Diaporthales</taxon>
        <taxon>Cytosporaceae</taxon>
        <taxon>Cytospora</taxon>
    </lineage>
</organism>
<proteinExistence type="predicted"/>
<name>A0A194W5E6_CYTMA</name>
<keyword evidence="3" id="KW-1185">Reference proteome</keyword>
<gene>
    <name evidence="2" type="ORF">VM1G_07414</name>
</gene>